<evidence type="ECO:0008006" key="3">
    <source>
        <dbReference type="Google" id="ProtNLM"/>
    </source>
</evidence>
<dbReference type="GO" id="GO:0003677">
    <property type="term" value="F:DNA binding"/>
    <property type="evidence" value="ECO:0007669"/>
    <property type="project" value="InterPro"/>
</dbReference>
<dbReference type="AlphaFoldDB" id="A0A0F4TQ64"/>
<dbReference type="Pfam" id="PF10387">
    <property type="entry name" value="DUF2442"/>
    <property type="match status" value="1"/>
</dbReference>
<dbReference type="SUPFAM" id="SSF47413">
    <property type="entry name" value="lambda repressor-like DNA-binding domains"/>
    <property type="match status" value="1"/>
</dbReference>
<dbReference type="PATRIC" id="fig|294.131.peg.5890"/>
<gene>
    <name evidence="1" type="ORF">VC34_08280</name>
</gene>
<protein>
    <recommendedName>
        <fullName evidence="3">DUF2442 domain-containing protein</fullName>
    </recommendedName>
</protein>
<dbReference type="Gene3D" id="1.10.260.40">
    <property type="entry name" value="lambda repressor-like DNA-binding domains"/>
    <property type="match status" value="1"/>
</dbReference>
<dbReference type="EMBL" id="LACD01000008">
    <property type="protein sequence ID" value="KJZ45522.1"/>
    <property type="molecule type" value="Genomic_DNA"/>
</dbReference>
<proteinExistence type="predicted"/>
<organism evidence="1 2">
    <name type="scientific">Pseudomonas fluorescens</name>
    <dbReference type="NCBI Taxonomy" id="294"/>
    <lineage>
        <taxon>Bacteria</taxon>
        <taxon>Pseudomonadati</taxon>
        <taxon>Pseudomonadota</taxon>
        <taxon>Gammaproteobacteria</taxon>
        <taxon>Pseudomonadales</taxon>
        <taxon>Pseudomonadaceae</taxon>
        <taxon>Pseudomonas</taxon>
    </lineage>
</organism>
<comment type="caution">
    <text evidence="1">The sequence shown here is derived from an EMBL/GenBank/DDBJ whole genome shotgun (WGS) entry which is preliminary data.</text>
</comment>
<evidence type="ECO:0000313" key="1">
    <source>
        <dbReference type="EMBL" id="KJZ45522.1"/>
    </source>
</evidence>
<reference evidence="1 2" key="1">
    <citation type="submission" date="2015-03" db="EMBL/GenBank/DDBJ databases">
        <title>Comparative genomics of Pseudomonas insights into diversity of traits involved in vanlence and defense.</title>
        <authorList>
            <person name="Qin Y."/>
        </authorList>
    </citation>
    <scope>NUCLEOTIDE SEQUENCE [LARGE SCALE GENOMIC DNA]</scope>
    <source>
        <strain evidence="1 2">C3</strain>
    </source>
</reference>
<name>A0A0F4TQ64_PSEFL</name>
<dbReference type="Proteomes" id="UP000033500">
    <property type="component" value="Unassembled WGS sequence"/>
</dbReference>
<dbReference type="InterPro" id="IPR036782">
    <property type="entry name" value="NE0471-like_N"/>
</dbReference>
<dbReference type="Gene3D" id="3.30.2020.10">
    <property type="entry name" value="NE0471-like N-terminal domain"/>
    <property type="match status" value="1"/>
</dbReference>
<dbReference type="SUPFAM" id="SSF143880">
    <property type="entry name" value="NE0471 N-terminal domain-like"/>
    <property type="match status" value="1"/>
</dbReference>
<sequence>MLPMKRPRLSAVQALPDHRLALTFIDGQQLNLDLSRDLRAYPGLQPLLEAGAFDGATLGDEGWSVEWPELDIQIGADTLYLDALAQNASDENTRIFIDWRARTGLPLNQAAEALGVSARSITRYSSGREAVPRSLALACLGWDFLQQQSSPARAAEETGRYTVTRKP</sequence>
<dbReference type="InterPro" id="IPR018841">
    <property type="entry name" value="DUF2442"/>
</dbReference>
<accession>A0A0F4TQ64</accession>
<dbReference type="RefSeq" id="WP_046046086.1">
    <property type="nucleotide sequence ID" value="NZ_LACD01000008.1"/>
</dbReference>
<evidence type="ECO:0000313" key="2">
    <source>
        <dbReference type="Proteomes" id="UP000033500"/>
    </source>
</evidence>
<dbReference type="InterPro" id="IPR010982">
    <property type="entry name" value="Lambda_DNA-bd_dom_sf"/>
</dbReference>